<sequence>MVALNMYEDFTDCKQKLLARCSGAKLGQHSRICLHHEAIFLTKYEALQNKCCNPFGKIDHIVKTGIRATDAEISDKVCSLVMKKIVNDIKPDQKLCPFCKTALHDKLEQKSQSESHEEFVTVEEVNSSLSSIGISPLKRKLSGRNKKSYAKHKIRTAHNVIENKIATVIGVHLKTEQPSSSKQCENCVDFKYFLEDLKGKIKESNRKQNIQLLSLGHRSWTITKTAAEFCVSERIVKHARKLKADKGILAHPANRKGRKLSAEVCIKVQNFFEDNEFSRLCSGKDSIPMRISRINTYKQKRLLLCNLWEMYVHYSNQNGPEIGFSKFCELKPKWCIGVGSAGTYAVCVCTLHQNIKLMLSAIAIKD</sequence>
<reference evidence="1 2" key="1">
    <citation type="submission" date="2023-02" db="EMBL/GenBank/DDBJ databases">
        <title>LHISI_Scaffold_Assembly.</title>
        <authorList>
            <person name="Stuart O.P."/>
            <person name="Cleave R."/>
            <person name="Magrath M.J.L."/>
            <person name="Mikheyev A.S."/>
        </authorList>
    </citation>
    <scope>NUCLEOTIDE SEQUENCE [LARGE SCALE GENOMIC DNA]</scope>
    <source>
        <strain evidence="1">Daus_M_001</strain>
        <tissue evidence="1">Leg muscle</tissue>
    </source>
</reference>
<evidence type="ECO:0000313" key="2">
    <source>
        <dbReference type="Proteomes" id="UP001159363"/>
    </source>
</evidence>
<comment type="caution">
    <text evidence="1">The sequence shown here is derived from an EMBL/GenBank/DDBJ whole genome shotgun (WGS) entry which is preliminary data.</text>
</comment>
<proteinExistence type="predicted"/>
<gene>
    <name evidence="1" type="ORF">PR048_015918</name>
</gene>
<dbReference type="Proteomes" id="UP001159363">
    <property type="component" value="Chromosome 4"/>
</dbReference>
<dbReference type="PANTHER" id="PTHR46601">
    <property type="entry name" value="ULP_PROTEASE DOMAIN-CONTAINING PROTEIN"/>
    <property type="match status" value="1"/>
</dbReference>
<dbReference type="PANTHER" id="PTHR46601:SF1">
    <property type="entry name" value="ADF-H DOMAIN-CONTAINING PROTEIN"/>
    <property type="match status" value="1"/>
</dbReference>
<evidence type="ECO:0008006" key="3">
    <source>
        <dbReference type="Google" id="ProtNLM"/>
    </source>
</evidence>
<protein>
    <recommendedName>
        <fullName evidence="3">Transposase</fullName>
    </recommendedName>
</protein>
<organism evidence="1 2">
    <name type="scientific">Dryococelus australis</name>
    <dbReference type="NCBI Taxonomy" id="614101"/>
    <lineage>
        <taxon>Eukaryota</taxon>
        <taxon>Metazoa</taxon>
        <taxon>Ecdysozoa</taxon>
        <taxon>Arthropoda</taxon>
        <taxon>Hexapoda</taxon>
        <taxon>Insecta</taxon>
        <taxon>Pterygota</taxon>
        <taxon>Neoptera</taxon>
        <taxon>Polyneoptera</taxon>
        <taxon>Phasmatodea</taxon>
        <taxon>Verophasmatodea</taxon>
        <taxon>Anareolatae</taxon>
        <taxon>Phasmatidae</taxon>
        <taxon>Eurycanthinae</taxon>
        <taxon>Dryococelus</taxon>
    </lineage>
</organism>
<keyword evidence="2" id="KW-1185">Reference proteome</keyword>
<evidence type="ECO:0000313" key="1">
    <source>
        <dbReference type="EMBL" id="KAJ8884061.1"/>
    </source>
</evidence>
<accession>A0ABQ9HIT3</accession>
<name>A0ABQ9HIT3_9NEOP</name>
<dbReference type="EMBL" id="JARBHB010000005">
    <property type="protein sequence ID" value="KAJ8884061.1"/>
    <property type="molecule type" value="Genomic_DNA"/>
</dbReference>